<keyword evidence="4" id="KW-1185">Reference proteome</keyword>
<name>E2Q0J2_STRCL</name>
<keyword evidence="2" id="KW-0812">Transmembrane</keyword>
<gene>
    <name evidence="3" type="ORF">SCLAV_5468</name>
</gene>
<evidence type="ECO:0000313" key="4">
    <source>
        <dbReference type="Proteomes" id="UP000002357"/>
    </source>
</evidence>
<protein>
    <submittedName>
        <fullName evidence="3">Uncharacterized protein</fullName>
    </submittedName>
</protein>
<accession>E2Q0J2</accession>
<evidence type="ECO:0000313" key="3">
    <source>
        <dbReference type="EMBL" id="EFG10535.1"/>
    </source>
</evidence>
<reference evidence="3 4" key="1">
    <citation type="journal article" date="2010" name="Genome Biol. Evol.">
        <title>The sequence of a 1.8-mb bacterial linear plasmid reveals a rich evolutionary reservoir of secondary metabolic pathways.</title>
        <authorList>
            <person name="Medema M.H."/>
            <person name="Trefzer A."/>
            <person name="Kovalchuk A."/>
            <person name="van den Berg M."/>
            <person name="Mueller U."/>
            <person name="Heijne W."/>
            <person name="Wu L."/>
            <person name="Alam M.T."/>
            <person name="Ronning C.M."/>
            <person name="Nierman W.C."/>
            <person name="Bovenberg R.A.L."/>
            <person name="Breitling R."/>
            <person name="Takano E."/>
        </authorList>
    </citation>
    <scope>NUCLEOTIDE SEQUENCE [LARGE SCALE GENOMIC DNA]</scope>
    <source>
        <strain evidence="4">ATCC 27064 / DSM 738 / JCM 4710 / NBRC 13307 / NCIMB 12785 / NRRL 3585 / VKM Ac-602</strain>
    </source>
</reference>
<keyword evidence="2" id="KW-1133">Transmembrane helix</keyword>
<dbReference type="Proteomes" id="UP000002357">
    <property type="component" value="Chromosome"/>
</dbReference>
<sequence>MPGNLQWRWARDTGRPPPGHPGRRASMPRRPVEADLFRSAGRRTCPGPVPRREQVMTMTDDDFYRRDRPENASLPEDRPRGGQGGAPLRRPTLAVTVLLIIAIIVVVALGIMLFP</sequence>
<evidence type="ECO:0000256" key="1">
    <source>
        <dbReference type="SAM" id="MobiDB-lite"/>
    </source>
</evidence>
<keyword evidence="2" id="KW-0472">Membrane</keyword>
<dbReference type="EMBL" id="CM000913">
    <property type="protein sequence ID" value="EFG10535.1"/>
    <property type="molecule type" value="Genomic_DNA"/>
</dbReference>
<evidence type="ECO:0000256" key="2">
    <source>
        <dbReference type="SAM" id="Phobius"/>
    </source>
</evidence>
<feature type="transmembrane region" description="Helical" evidence="2">
    <location>
        <begin position="93"/>
        <end position="114"/>
    </location>
</feature>
<dbReference type="AlphaFoldDB" id="E2Q0J2"/>
<feature type="region of interest" description="Disordered" evidence="1">
    <location>
        <begin position="1"/>
        <end position="88"/>
    </location>
</feature>
<proteinExistence type="predicted"/>
<organism evidence="3 4">
    <name type="scientific">Streptomyces clavuligerus</name>
    <dbReference type="NCBI Taxonomy" id="1901"/>
    <lineage>
        <taxon>Bacteria</taxon>
        <taxon>Bacillati</taxon>
        <taxon>Actinomycetota</taxon>
        <taxon>Actinomycetes</taxon>
        <taxon>Kitasatosporales</taxon>
        <taxon>Streptomycetaceae</taxon>
        <taxon>Streptomyces</taxon>
    </lineage>
</organism>
<feature type="compositionally biased region" description="Basic and acidic residues" evidence="1">
    <location>
        <begin position="62"/>
        <end position="80"/>
    </location>
</feature>